<proteinExistence type="predicted"/>
<protein>
    <submittedName>
        <fullName evidence="1">Uncharacterized protein</fullName>
    </submittedName>
</protein>
<dbReference type="Proteomes" id="UP000309997">
    <property type="component" value="Unassembled WGS sequence"/>
</dbReference>
<dbReference type="EMBL" id="RCHU02000004">
    <property type="protein sequence ID" value="KAL3596811.1"/>
    <property type="molecule type" value="Genomic_DNA"/>
</dbReference>
<comment type="caution">
    <text evidence="1">The sequence shown here is derived from an EMBL/GenBank/DDBJ whole genome shotgun (WGS) entry which is preliminary data.</text>
</comment>
<organism evidence="1 2">
    <name type="scientific">Populus alba</name>
    <name type="common">White poplar</name>
    <dbReference type="NCBI Taxonomy" id="43335"/>
    <lineage>
        <taxon>Eukaryota</taxon>
        <taxon>Viridiplantae</taxon>
        <taxon>Streptophyta</taxon>
        <taxon>Embryophyta</taxon>
        <taxon>Tracheophyta</taxon>
        <taxon>Spermatophyta</taxon>
        <taxon>Magnoliopsida</taxon>
        <taxon>eudicotyledons</taxon>
        <taxon>Gunneridae</taxon>
        <taxon>Pentapetalae</taxon>
        <taxon>rosids</taxon>
        <taxon>fabids</taxon>
        <taxon>Malpighiales</taxon>
        <taxon>Salicaceae</taxon>
        <taxon>Saliceae</taxon>
        <taxon>Populus</taxon>
    </lineage>
</organism>
<evidence type="ECO:0000313" key="1">
    <source>
        <dbReference type="EMBL" id="KAL3596811.1"/>
    </source>
</evidence>
<evidence type="ECO:0000313" key="2">
    <source>
        <dbReference type="Proteomes" id="UP000309997"/>
    </source>
</evidence>
<name>A0ACC4CH42_POPAL</name>
<accession>A0ACC4CH42</accession>
<reference evidence="1 2" key="1">
    <citation type="journal article" date="2024" name="Plant Biotechnol. J.">
        <title>Genome and CRISPR/Cas9 system of a widespread forest tree (Populus alba) in the world.</title>
        <authorList>
            <person name="Liu Y.J."/>
            <person name="Jiang P.F."/>
            <person name="Han X.M."/>
            <person name="Li X.Y."/>
            <person name="Wang H.M."/>
            <person name="Wang Y.J."/>
            <person name="Wang X.X."/>
            <person name="Zeng Q.Y."/>
        </authorList>
    </citation>
    <scope>NUCLEOTIDE SEQUENCE [LARGE SCALE GENOMIC DNA]</scope>
    <source>
        <strain evidence="2">cv. PAL-ZL1</strain>
    </source>
</reference>
<gene>
    <name evidence="1" type="ORF">D5086_008448</name>
</gene>
<keyword evidence="2" id="KW-1185">Reference proteome</keyword>
<sequence length="184" mass="20300">MDEKGAIENEKLNKKDSSRNYSYFDSTPLPDPTLNPAEVPDSVPSLISAASTITRDFGSLKILYEIIKSKRKHYAALDKVKDPSHSQPNIVHGGVKFGCSEITVSQEQEVRAAIVRYVVPKNAISPAASGMRPPHHELKRLRPDPAFEPAPFSIAFKQLVSEQPMVIDVGSSSSQKEEEEQEKG</sequence>